<dbReference type="Pfam" id="PF00433">
    <property type="entry name" value="Pkinase_C"/>
    <property type="match status" value="1"/>
</dbReference>
<dbReference type="eggNOG" id="KOG0598">
    <property type="taxonomic scope" value="Eukaryota"/>
</dbReference>
<evidence type="ECO:0000256" key="4">
    <source>
        <dbReference type="ARBA" id="ARBA00022679"/>
    </source>
</evidence>
<dbReference type="PROSITE" id="PS50011">
    <property type="entry name" value="PROTEIN_KINASE_DOM"/>
    <property type="match status" value="1"/>
</dbReference>
<feature type="binding site" evidence="10">
    <location>
        <position position="236"/>
    </location>
    <ligand>
        <name>ATP</name>
        <dbReference type="ChEBI" id="CHEBI:30616"/>
    </ligand>
</feature>
<dbReference type="FunFam" id="3.30.200.20:FF:000048">
    <property type="entry name" value="Non-specific serine/threonine protein kinase"/>
    <property type="match status" value="1"/>
</dbReference>
<dbReference type="PROSITE" id="PS00108">
    <property type="entry name" value="PROTEIN_KINASE_ST"/>
    <property type="match status" value="1"/>
</dbReference>
<feature type="domain" description="AGC-kinase C-terminal" evidence="13">
    <location>
        <begin position="466"/>
        <end position="535"/>
    </location>
</feature>
<evidence type="ECO:0000256" key="7">
    <source>
        <dbReference type="ARBA" id="ARBA00022840"/>
    </source>
</evidence>
<proteinExistence type="predicted"/>
<dbReference type="InterPro" id="IPR045270">
    <property type="entry name" value="STKc_AGC"/>
</dbReference>
<dbReference type="EC" id="2.7.11.1" evidence="1"/>
<feature type="domain" description="Protein kinase" evidence="12">
    <location>
        <begin position="207"/>
        <end position="465"/>
    </location>
</feature>
<comment type="catalytic activity">
    <reaction evidence="8">
        <text>L-threonyl-[protein] + ATP = O-phospho-L-threonyl-[protein] + ADP + H(+)</text>
        <dbReference type="Rhea" id="RHEA:46608"/>
        <dbReference type="Rhea" id="RHEA-COMP:11060"/>
        <dbReference type="Rhea" id="RHEA-COMP:11605"/>
        <dbReference type="ChEBI" id="CHEBI:15378"/>
        <dbReference type="ChEBI" id="CHEBI:30013"/>
        <dbReference type="ChEBI" id="CHEBI:30616"/>
        <dbReference type="ChEBI" id="CHEBI:61977"/>
        <dbReference type="ChEBI" id="CHEBI:456216"/>
        <dbReference type="EC" id="2.7.11.1"/>
    </reaction>
</comment>
<dbReference type="STRING" id="296587.C1DY87"/>
<keyword evidence="4" id="KW-0808">Transferase</keyword>
<evidence type="ECO:0000256" key="10">
    <source>
        <dbReference type="PROSITE-ProRule" id="PRU10141"/>
    </source>
</evidence>
<dbReference type="FunCoup" id="C1DY87">
    <property type="interactions" value="1343"/>
</dbReference>
<dbReference type="OMA" id="ADCEHER"/>
<keyword evidence="3" id="KW-0597">Phosphoprotein</keyword>
<dbReference type="CDD" id="cd05123">
    <property type="entry name" value="STKc_AGC"/>
    <property type="match status" value="1"/>
</dbReference>
<evidence type="ECO:0000256" key="9">
    <source>
        <dbReference type="ARBA" id="ARBA00048679"/>
    </source>
</evidence>
<keyword evidence="5 10" id="KW-0547">Nucleotide-binding</keyword>
<gene>
    <name evidence="14" type="ORF">MICPUN_56023</name>
</gene>
<dbReference type="SMART" id="SM00220">
    <property type="entry name" value="S_TKc"/>
    <property type="match status" value="1"/>
</dbReference>
<comment type="catalytic activity">
    <reaction evidence="9">
        <text>L-seryl-[protein] + ATP = O-phospho-L-seryl-[protein] + ADP + H(+)</text>
        <dbReference type="Rhea" id="RHEA:17989"/>
        <dbReference type="Rhea" id="RHEA-COMP:9863"/>
        <dbReference type="Rhea" id="RHEA-COMP:11604"/>
        <dbReference type="ChEBI" id="CHEBI:15378"/>
        <dbReference type="ChEBI" id="CHEBI:29999"/>
        <dbReference type="ChEBI" id="CHEBI:30616"/>
        <dbReference type="ChEBI" id="CHEBI:83421"/>
        <dbReference type="ChEBI" id="CHEBI:456216"/>
        <dbReference type="EC" id="2.7.11.1"/>
    </reaction>
</comment>
<dbReference type="SUPFAM" id="SSF56112">
    <property type="entry name" value="Protein kinase-like (PK-like)"/>
    <property type="match status" value="1"/>
</dbReference>
<dbReference type="Gene3D" id="1.10.510.10">
    <property type="entry name" value="Transferase(Phosphotransferase) domain 1"/>
    <property type="match status" value="1"/>
</dbReference>
<dbReference type="InterPro" id="IPR017441">
    <property type="entry name" value="Protein_kinase_ATP_BS"/>
</dbReference>
<dbReference type="Pfam" id="PF00069">
    <property type="entry name" value="Pkinase"/>
    <property type="match status" value="1"/>
</dbReference>
<name>C1DY87_MICCC</name>
<evidence type="ECO:0000313" key="15">
    <source>
        <dbReference type="Proteomes" id="UP000002009"/>
    </source>
</evidence>
<evidence type="ECO:0000256" key="6">
    <source>
        <dbReference type="ARBA" id="ARBA00022777"/>
    </source>
</evidence>
<keyword evidence="7 10" id="KW-0067">ATP-binding</keyword>
<keyword evidence="15" id="KW-1185">Reference proteome</keyword>
<dbReference type="PROSITE" id="PS51285">
    <property type="entry name" value="AGC_KINASE_CTER"/>
    <property type="match status" value="1"/>
</dbReference>
<dbReference type="GO" id="GO:0005524">
    <property type="term" value="F:ATP binding"/>
    <property type="evidence" value="ECO:0007669"/>
    <property type="project" value="UniProtKB-UniRule"/>
</dbReference>
<feature type="region of interest" description="Disordered" evidence="11">
    <location>
        <begin position="554"/>
        <end position="594"/>
    </location>
</feature>
<reference evidence="14 15" key="1">
    <citation type="journal article" date="2009" name="Science">
        <title>Green evolution and dynamic adaptations revealed by genomes of the marine picoeukaryotes Micromonas.</title>
        <authorList>
            <person name="Worden A.Z."/>
            <person name="Lee J.H."/>
            <person name="Mock T."/>
            <person name="Rouze P."/>
            <person name="Simmons M.P."/>
            <person name="Aerts A.L."/>
            <person name="Allen A.E."/>
            <person name="Cuvelier M.L."/>
            <person name="Derelle E."/>
            <person name="Everett M.V."/>
            <person name="Foulon E."/>
            <person name="Grimwood J."/>
            <person name="Gundlach H."/>
            <person name="Henrissat B."/>
            <person name="Napoli C."/>
            <person name="McDonald S.M."/>
            <person name="Parker M.S."/>
            <person name="Rombauts S."/>
            <person name="Salamov A."/>
            <person name="Von Dassow P."/>
            <person name="Badger J.H."/>
            <person name="Coutinho P.M."/>
            <person name="Demir E."/>
            <person name="Dubchak I."/>
            <person name="Gentemann C."/>
            <person name="Eikrem W."/>
            <person name="Gready J.E."/>
            <person name="John U."/>
            <person name="Lanier W."/>
            <person name="Lindquist E.A."/>
            <person name="Lucas S."/>
            <person name="Mayer K.F."/>
            <person name="Moreau H."/>
            <person name="Not F."/>
            <person name="Otillar R."/>
            <person name="Panaud O."/>
            <person name="Pangilinan J."/>
            <person name="Paulsen I."/>
            <person name="Piegu B."/>
            <person name="Poliakov A."/>
            <person name="Robbens S."/>
            <person name="Schmutz J."/>
            <person name="Toulza E."/>
            <person name="Wyss T."/>
            <person name="Zelensky A."/>
            <person name="Zhou K."/>
            <person name="Armbrust E.V."/>
            <person name="Bhattacharya D."/>
            <person name="Goodenough U.W."/>
            <person name="Van de Peer Y."/>
            <person name="Grigoriev I.V."/>
        </authorList>
    </citation>
    <scope>NUCLEOTIDE SEQUENCE [LARGE SCALE GENOMIC DNA]</scope>
    <source>
        <strain evidence="15">RCC299 / NOUM17</strain>
    </source>
</reference>
<dbReference type="AlphaFoldDB" id="C1DY87"/>
<sequence>MKAVKTNYAVVEAEPNDGGEDMNFDELFHNGDTPTKAAAETQDTLKGARAPEGSQARRSLLGPSRDVHAESVQKTATQLHAAAGKPPRTPTRDADLVRTTSGFDAPKPAENPGSGAPSASDVWAKIASGGDAPGDSPSRGPNTSPAPPAGSQAPASALTKSLLTSSLTSEQGGGSLRRIDSGLLLNTTRVDPSKPTAARKRLTPDDFEMLCLVGQGAFGKVFQVRKKDTGSVYAMKVMKKEIIIEREQTDYMKAERDILTVIHHPFIVTLRYSFQTTQKLYLIMDFVNGGHLFFWLYRQGLFDTALTRFYIAEICCAIGHLHSLNIMHRDLKPENILLDNEGHVKLTDFGLAKIQDPNSEKRTNSLVGSIDYMAPEILEAKGHGKTADWWSVGVLMYEMLTGQLPFRGKNKPAVQKAICSAKLKIPSFLPGECVTLIKALLDRQQDRRIGSGPNGTENVKNHKFFNGVNWSKVEVRDVTPPFRPTVDGEMCTACFDDMWTNKPAVDSASGTPGSNENDAFLGFSFTSPSLMVDAEAALAAAEIVARKREEMDRIIAEDEESEEDDDDDVTLGRIDENGGMGGSFSEEELGSPVKQLVNGVTEKAGTLSLKSGLNAAAPAFVPPSARR</sequence>
<feature type="compositionally biased region" description="Acidic residues" evidence="11">
    <location>
        <begin position="14"/>
        <end position="24"/>
    </location>
</feature>
<evidence type="ECO:0000256" key="8">
    <source>
        <dbReference type="ARBA" id="ARBA00047899"/>
    </source>
</evidence>
<evidence type="ECO:0000256" key="2">
    <source>
        <dbReference type="ARBA" id="ARBA00022527"/>
    </source>
</evidence>
<dbReference type="KEGG" id="mis:MICPUN_56023"/>
<protein>
    <recommendedName>
        <fullName evidence="1">non-specific serine/threonine protein kinase</fullName>
        <ecNumber evidence="1">2.7.11.1</ecNumber>
    </recommendedName>
</protein>
<evidence type="ECO:0000256" key="11">
    <source>
        <dbReference type="SAM" id="MobiDB-lite"/>
    </source>
</evidence>
<dbReference type="SMART" id="SM00133">
    <property type="entry name" value="S_TK_X"/>
    <property type="match status" value="1"/>
</dbReference>
<dbReference type="InParanoid" id="C1DY87"/>
<dbReference type="GeneID" id="8240839"/>
<dbReference type="PROSITE" id="PS00107">
    <property type="entry name" value="PROTEIN_KINASE_ATP"/>
    <property type="match status" value="1"/>
</dbReference>
<dbReference type="Proteomes" id="UP000002009">
    <property type="component" value="Chromosome 2"/>
</dbReference>
<dbReference type="PANTHER" id="PTHR24351">
    <property type="entry name" value="RIBOSOMAL PROTEIN S6 KINASE"/>
    <property type="match status" value="1"/>
</dbReference>
<evidence type="ECO:0000259" key="12">
    <source>
        <dbReference type="PROSITE" id="PS50011"/>
    </source>
</evidence>
<evidence type="ECO:0000256" key="1">
    <source>
        <dbReference type="ARBA" id="ARBA00012513"/>
    </source>
</evidence>
<feature type="region of interest" description="Disordered" evidence="11">
    <location>
        <begin position="12"/>
        <end position="158"/>
    </location>
</feature>
<feature type="compositionally biased region" description="Low complexity" evidence="11">
    <location>
        <begin position="149"/>
        <end position="158"/>
    </location>
</feature>
<dbReference type="EMBL" id="CP001323">
    <property type="protein sequence ID" value="ACO61384.1"/>
    <property type="molecule type" value="Genomic_DNA"/>
</dbReference>
<dbReference type="InterPro" id="IPR000961">
    <property type="entry name" value="AGC-kinase_C"/>
</dbReference>
<dbReference type="InterPro" id="IPR017892">
    <property type="entry name" value="Pkinase_C"/>
</dbReference>
<dbReference type="OrthoDB" id="63267at2759"/>
<keyword evidence="6" id="KW-0418">Kinase</keyword>
<evidence type="ECO:0000256" key="5">
    <source>
        <dbReference type="ARBA" id="ARBA00022741"/>
    </source>
</evidence>
<dbReference type="InterPro" id="IPR011009">
    <property type="entry name" value="Kinase-like_dom_sf"/>
</dbReference>
<dbReference type="FunFam" id="1.10.510.10:FF:000008">
    <property type="entry name" value="Non-specific serine/threonine protein kinase"/>
    <property type="match status" value="1"/>
</dbReference>
<organism evidence="14 15">
    <name type="scientific">Micromonas commoda (strain RCC299 / NOUM17 / CCMP2709)</name>
    <name type="common">Picoplanktonic green alga</name>
    <dbReference type="NCBI Taxonomy" id="296587"/>
    <lineage>
        <taxon>Eukaryota</taxon>
        <taxon>Viridiplantae</taxon>
        <taxon>Chlorophyta</taxon>
        <taxon>Mamiellophyceae</taxon>
        <taxon>Mamiellales</taxon>
        <taxon>Mamiellaceae</taxon>
        <taxon>Micromonas</taxon>
    </lineage>
</organism>
<dbReference type="RefSeq" id="XP_002500126.1">
    <property type="nucleotide sequence ID" value="XM_002500080.1"/>
</dbReference>
<dbReference type="GO" id="GO:0106310">
    <property type="term" value="F:protein serine kinase activity"/>
    <property type="evidence" value="ECO:0007669"/>
    <property type="project" value="RHEA"/>
</dbReference>
<dbReference type="InterPro" id="IPR000719">
    <property type="entry name" value="Prot_kinase_dom"/>
</dbReference>
<dbReference type="Gene3D" id="3.30.200.20">
    <property type="entry name" value="Phosphorylase Kinase, domain 1"/>
    <property type="match status" value="1"/>
</dbReference>
<dbReference type="InterPro" id="IPR008271">
    <property type="entry name" value="Ser/Thr_kinase_AS"/>
</dbReference>
<evidence type="ECO:0000259" key="13">
    <source>
        <dbReference type="PROSITE" id="PS51285"/>
    </source>
</evidence>
<evidence type="ECO:0000313" key="14">
    <source>
        <dbReference type="EMBL" id="ACO61384.1"/>
    </source>
</evidence>
<feature type="compositionally biased region" description="Acidic residues" evidence="11">
    <location>
        <begin position="557"/>
        <end position="569"/>
    </location>
</feature>
<dbReference type="GO" id="GO:0004674">
    <property type="term" value="F:protein serine/threonine kinase activity"/>
    <property type="evidence" value="ECO:0007669"/>
    <property type="project" value="UniProtKB-KW"/>
</dbReference>
<keyword evidence="2" id="KW-0723">Serine/threonine-protein kinase</keyword>
<accession>C1DY87</accession>
<evidence type="ECO:0000256" key="3">
    <source>
        <dbReference type="ARBA" id="ARBA00022553"/>
    </source>
</evidence>